<dbReference type="InterPro" id="IPR033738">
    <property type="entry name" value="AsnB_N"/>
</dbReference>
<comment type="pathway">
    <text evidence="1">Amino-acid biosynthesis; L-asparagine biosynthesis; L-asparagine from L-aspartate (L-Gln route): step 1/1.</text>
</comment>
<evidence type="ECO:0000256" key="7">
    <source>
        <dbReference type="ARBA" id="ARBA00048741"/>
    </source>
</evidence>
<evidence type="ECO:0000259" key="11">
    <source>
        <dbReference type="PROSITE" id="PS51278"/>
    </source>
</evidence>
<comment type="caution">
    <text evidence="12">The sequence shown here is derived from an EMBL/GenBank/DDBJ whole genome shotgun (WGS) entry which is preliminary data.</text>
</comment>
<evidence type="ECO:0000256" key="8">
    <source>
        <dbReference type="PIRSR" id="PIRSR001589-1"/>
    </source>
</evidence>
<dbReference type="SUPFAM" id="SSF56235">
    <property type="entry name" value="N-terminal nucleophile aminohydrolases (Ntn hydrolases)"/>
    <property type="match status" value="1"/>
</dbReference>
<dbReference type="GO" id="GO:0006529">
    <property type="term" value="P:asparagine biosynthetic process"/>
    <property type="evidence" value="ECO:0007669"/>
    <property type="project" value="UniProtKB-KW"/>
</dbReference>
<dbReference type="InterPro" id="IPR001962">
    <property type="entry name" value="Asn_synthase"/>
</dbReference>
<evidence type="ECO:0000256" key="4">
    <source>
        <dbReference type="ARBA" id="ARBA00022741"/>
    </source>
</evidence>
<evidence type="ECO:0000256" key="6">
    <source>
        <dbReference type="ARBA" id="ARBA00022962"/>
    </source>
</evidence>
<feature type="binding site" evidence="9">
    <location>
        <begin position="373"/>
        <end position="374"/>
    </location>
    <ligand>
        <name>ATP</name>
        <dbReference type="ChEBI" id="CHEBI:30616"/>
    </ligand>
</feature>
<keyword evidence="8" id="KW-0061">Asparagine biosynthesis</keyword>
<dbReference type="PANTHER" id="PTHR43284:SF1">
    <property type="entry name" value="ASPARAGINE SYNTHETASE"/>
    <property type="match status" value="1"/>
</dbReference>
<name>A0A7W8DWL6_9HYPH</name>
<feature type="site" description="Important for beta-aspartyl-AMP intermediate formation" evidence="10">
    <location>
        <position position="375"/>
    </location>
</feature>
<dbReference type="PANTHER" id="PTHR43284">
    <property type="entry name" value="ASPARAGINE SYNTHETASE (GLUTAMINE-HYDROLYZING)"/>
    <property type="match status" value="1"/>
</dbReference>
<organism evidence="12 13">
    <name type="scientific">Shinella fusca</name>
    <dbReference type="NCBI Taxonomy" id="544480"/>
    <lineage>
        <taxon>Bacteria</taxon>
        <taxon>Pseudomonadati</taxon>
        <taxon>Pseudomonadota</taxon>
        <taxon>Alphaproteobacteria</taxon>
        <taxon>Hyphomicrobiales</taxon>
        <taxon>Rhizobiaceae</taxon>
        <taxon>Shinella</taxon>
    </lineage>
</organism>
<comment type="similarity">
    <text evidence="2">Belongs to the asparagine synthetase family.</text>
</comment>
<dbReference type="EMBL" id="JACHIK010000033">
    <property type="protein sequence ID" value="MBB5045244.1"/>
    <property type="molecule type" value="Genomic_DNA"/>
</dbReference>
<reference evidence="12 13" key="1">
    <citation type="submission" date="2020-08" db="EMBL/GenBank/DDBJ databases">
        <title>Genomic Encyclopedia of Type Strains, Phase IV (KMG-IV): sequencing the most valuable type-strain genomes for metagenomic binning, comparative biology and taxonomic classification.</title>
        <authorList>
            <person name="Goeker M."/>
        </authorList>
    </citation>
    <scope>NUCLEOTIDE SEQUENCE [LARGE SCALE GENOMIC DNA]</scope>
    <source>
        <strain evidence="12 13">DSM 21319</strain>
    </source>
</reference>
<dbReference type="Gene3D" id="3.60.20.10">
    <property type="entry name" value="Glutamine Phosphoribosylpyrophosphate, subunit 1, domain 1"/>
    <property type="match status" value="1"/>
</dbReference>
<accession>A0A7W8DWL6</accession>
<feature type="active site" description="For GATase activity" evidence="8">
    <location>
        <position position="2"/>
    </location>
</feature>
<evidence type="ECO:0000256" key="10">
    <source>
        <dbReference type="PIRSR" id="PIRSR001589-3"/>
    </source>
</evidence>
<dbReference type="GO" id="GO:0005829">
    <property type="term" value="C:cytosol"/>
    <property type="evidence" value="ECO:0007669"/>
    <property type="project" value="TreeGrafter"/>
</dbReference>
<feature type="domain" description="Glutamine amidotransferase type-2" evidence="11">
    <location>
        <begin position="2"/>
        <end position="217"/>
    </location>
</feature>
<evidence type="ECO:0000256" key="2">
    <source>
        <dbReference type="ARBA" id="ARBA00005752"/>
    </source>
</evidence>
<evidence type="ECO:0000256" key="9">
    <source>
        <dbReference type="PIRSR" id="PIRSR001589-2"/>
    </source>
</evidence>
<dbReference type="GO" id="GO:0005524">
    <property type="term" value="F:ATP binding"/>
    <property type="evidence" value="ECO:0007669"/>
    <property type="project" value="UniProtKB-KW"/>
</dbReference>
<gene>
    <name evidence="12" type="ORF">HNQ66_004675</name>
</gene>
<evidence type="ECO:0000256" key="5">
    <source>
        <dbReference type="ARBA" id="ARBA00022840"/>
    </source>
</evidence>
<evidence type="ECO:0000256" key="1">
    <source>
        <dbReference type="ARBA" id="ARBA00005187"/>
    </source>
</evidence>
<dbReference type="EC" id="6.3.5.4" evidence="3"/>
<protein>
    <recommendedName>
        <fullName evidence="3">asparagine synthase (glutamine-hydrolyzing)</fullName>
        <ecNumber evidence="3">6.3.5.4</ecNumber>
    </recommendedName>
</protein>
<dbReference type="Pfam" id="PF13522">
    <property type="entry name" value="GATase_6"/>
    <property type="match status" value="1"/>
</dbReference>
<dbReference type="CDD" id="cd00712">
    <property type="entry name" value="AsnB"/>
    <property type="match status" value="1"/>
</dbReference>
<feature type="binding site" evidence="9">
    <location>
        <position position="103"/>
    </location>
    <ligand>
        <name>L-glutamine</name>
        <dbReference type="ChEBI" id="CHEBI:58359"/>
    </ligand>
</feature>
<evidence type="ECO:0000256" key="3">
    <source>
        <dbReference type="ARBA" id="ARBA00012737"/>
    </source>
</evidence>
<dbReference type="InterPro" id="IPR051786">
    <property type="entry name" value="ASN_synthetase/amidase"/>
</dbReference>
<dbReference type="SUPFAM" id="SSF52402">
    <property type="entry name" value="Adenine nucleotide alpha hydrolases-like"/>
    <property type="match status" value="1"/>
</dbReference>
<dbReference type="RefSeq" id="WP_184147247.1">
    <property type="nucleotide sequence ID" value="NZ_JACHIK010000033.1"/>
</dbReference>
<proteinExistence type="inferred from homology"/>
<dbReference type="InterPro" id="IPR014729">
    <property type="entry name" value="Rossmann-like_a/b/a_fold"/>
</dbReference>
<dbReference type="InterPro" id="IPR029055">
    <property type="entry name" value="Ntn_hydrolases_N"/>
</dbReference>
<evidence type="ECO:0000313" key="13">
    <source>
        <dbReference type="Proteomes" id="UP000535406"/>
    </source>
</evidence>
<keyword evidence="8" id="KW-0028">Amino-acid biosynthesis</keyword>
<dbReference type="GO" id="GO:0004066">
    <property type="term" value="F:asparagine synthase (glutamine-hydrolyzing) activity"/>
    <property type="evidence" value="ECO:0007669"/>
    <property type="project" value="UniProtKB-EC"/>
</dbReference>
<dbReference type="CDD" id="cd01991">
    <property type="entry name" value="Asn_synthase_B_C"/>
    <property type="match status" value="1"/>
</dbReference>
<keyword evidence="13" id="KW-1185">Reference proteome</keyword>
<dbReference type="NCBIfam" id="TIGR01536">
    <property type="entry name" value="asn_synth_AEB"/>
    <property type="match status" value="1"/>
</dbReference>
<dbReference type="Gene3D" id="3.40.50.620">
    <property type="entry name" value="HUPs"/>
    <property type="match status" value="1"/>
</dbReference>
<dbReference type="PROSITE" id="PS51278">
    <property type="entry name" value="GATASE_TYPE_2"/>
    <property type="match status" value="1"/>
</dbReference>
<comment type="catalytic activity">
    <reaction evidence="7">
        <text>L-aspartate + L-glutamine + ATP + H2O = L-asparagine + L-glutamate + AMP + diphosphate + H(+)</text>
        <dbReference type="Rhea" id="RHEA:12228"/>
        <dbReference type="ChEBI" id="CHEBI:15377"/>
        <dbReference type="ChEBI" id="CHEBI:15378"/>
        <dbReference type="ChEBI" id="CHEBI:29985"/>
        <dbReference type="ChEBI" id="CHEBI:29991"/>
        <dbReference type="ChEBI" id="CHEBI:30616"/>
        <dbReference type="ChEBI" id="CHEBI:33019"/>
        <dbReference type="ChEBI" id="CHEBI:58048"/>
        <dbReference type="ChEBI" id="CHEBI:58359"/>
        <dbReference type="ChEBI" id="CHEBI:456215"/>
        <dbReference type="EC" id="6.3.5.4"/>
    </reaction>
</comment>
<sequence length="651" mass="71855">MCGIAGILTASNKRPPQGALEAITDRIRHRGPDASGLHREGDEGLELGHTRLAIVDLSPAGAQPMVSQSGRYVIVLNGEIYNYRDLRRELGDSATITWRGASDTEVLLAACEIWGVAATLARLEGMFAFGLWDRKDRSLTLARDRFGEKPLYVGETEEGIVFASQLGSILAYPGFAGIDDPEAIEMFLALSYIPEPRTPFRNVRKLPAGTYARLVPGQTKIEPIAYWNAAQSVRDIREENESRSSEEIIKQIEERLSIVIGNQMVADVPLGAFLSGGIDSSLVVALMQAQSTKPIKTFTIGFKDEAYNEAPYARAIADHLGTDHTEVILDWDEALSLVDKLPDIYDEPFADSSQLPTYLVSSVARRSVTVCLSGDGGDEVFAGYNRHRLATKYSKMRKVVPAALRQPVGRALMATAQPRMAGFINVVGKLAGASRVRLASEKLNKIGFALLAQDDLSLYMGLVRRDEGLMPSVALQQMLAAAQNDVASTRIDLAETMMLLDTQTYLPGDILAKVDRAAMAVALETRVPYLDHKLFALAWRLGINDKIKDGSTKSVLRQILSKHVPVDMFERPKAGFGVPIESWLRGRLRDWAEENLTLFQKANPMYAPLVQTARDEFYAGKGHLHHFLWNVLMLHAWQTRYRTAAASSRSN</sequence>
<dbReference type="PIRSF" id="PIRSF001589">
    <property type="entry name" value="Asn_synthetase_glu-h"/>
    <property type="match status" value="1"/>
</dbReference>
<keyword evidence="4 9" id="KW-0547">Nucleotide-binding</keyword>
<keyword evidence="12" id="KW-0436">Ligase</keyword>
<dbReference type="Pfam" id="PF00733">
    <property type="entry name" value="Asn_synthase"/>
    <property type="match status" value="1"/>
</dbReference>
<feature type="binding site" evidence="9">
    <location>
        <position position="300"/>
    </location>
    <ligand>
        <name>ATP</name>
        <dbReference type="ChEBI" id="CHEBI:30616"/>
    </ligand>
</feature>
<dbReference type="InterPro" id="IPR006426">
    <property type="entry name" value="Asn_synth_AEB"/>
</dbReference>
<dbReference type="Proteomes" id="UP000535406">
    <property type="component" value="Unassembled WGS sequence"/>
</dbReference>
<dbReference type="AlphaFoldDB" id="A0A7W8DWL6"/>
<evidence type="ECO:0000313" key="12">
    <source>
        <dbReference type="EMBL" id="MBB5045244.1"/>
    </source>
</evidence>
<keyword evidence="6 8" id="KW-0315">Glutamine amidotransferase</keyword>
<dbReference type="InterPro" id="IPR017932">
    <property type="entry name" value="GATase_2_dom"/>
</dbReference>
<keyword evidence="5 9" id="KW-0067">ATP-binding</keyword>